<dbReference type="InterPro" id="IPR036770">
    <property type="entry name" value="Ankyrin_rpt-contain_sf"/>
</dbReference>
<evidence type="ECO:0000256" key="4">
    <source>
        <dbReference type="SAM" id="MobiDB-lite"/>
    </source>
</evidence>
<dbReference type="GO" id="GO:0031436">
    <property type="term" value="C:BRCA1-BARD1 complex"/>
    <property type="evidence" value="ECO:0007669"/>
    <property type="project" value="TreeGrafter"/>
</dbReference>
<organism evidence="5 6">
    <name type="scientific">Python bivittatus</name>
    <name type="common">Burmese python</name>
    <name type="synonym">Python molurus bivittatus</name>
    <dbReference type="NCBI Taxonomy" id="176946"/>
    <lineage>
        <taxon>Eukaryota</taxon>
        <taxon>Metazoa</taxon>
        <taxon>Chordata</taxon>
        <taxon>Craniata</taxon>
        <taxon>Vertebrata</taxon>
        <taxon>Euteleostomi</taxon>
        <taxon>Lepidosauria</taxon>
        <taxon>Squamata</taxon>
        <taxon>Bifurcata</taxon>
        <taxon>Unidentata</taxon>
        <taxon>Episquamata</taxon>
        <taxon>Toxicofera</taxon>
        <taxon>Serpentes</taxon>
        <taxon>Henophidia</taxon>
        <taxon>Pythonidae</taxon>
        <taxon>Python</taxon>
    </lineage>
</organism>
<proteinExistence type="predicted"/>
<dbReference type="GO" id="GO:0070531">
    <property type="term" value="C:BRCA1-A complex"/>
    <property type="evidence" value="ECO:0007669"/>
    <property type="project" value="TreeGrafter"/>
</dbReference>
<feature type="repeat" description="ANK" evidence="3">
    <location>
        <begin position="369"/>
        <end position="399"/>
    </location>
</feature>
<dbReference type="Proteomes" id="UP000695026">
    <property type="component" value="Unplaced"/>
</dbReference>
<reference evidence="6" key="1">
    <citation type="submission" date="2025-08" db="UniProtKB">
        <authorList>
            <consortium name="RefSeq"/>
        </authorList>
    </citation>
    <scope>IDENTIFICATION</scope>
    <source>
        <tissue evidence="6">Liver</tissue>
    </source>
</reference>
<protein>
    <submittedName>
        <fullName evidence="6">BRCA1-associated RING domain protein 1-like</fullName>
    </submittedName>
</protein>
<feature type="region of interest" description="Disordered" evidence="4">
    <location>
        <begin position="192"/>
        <end position="232"/>
    </location>
</feature>
<dbReference type="OrthoDB" id="2384350at2759"/>
<feature type="compositionally biased region" description="Polar residues" evidence="4">
    <location>
        <begin position="162"/>
        <end position="171"/>
    </location>
</feature>
<dbReference type="GO" id="GO:0085020">
    <property type="term" value="P:protein K6-linked ubiquitination"/>
    <property type="evidence" value="ECO:0007669"/>
    <property type="project" value="TreeGrafter"/>
</dbReference>
<name>A0A9F2WIW2_PYTBI</name>
<dbReference type="SMART" id="SM00248">
    <property type="entry name" value="ANK"/>
    <property type="match status" value="3"/>
</dbReference>
<dbReference type="Gene3D" id="1.25.40.20">
    <property type="entry name" value="Ankyrin repeat-containing domain"/>
    <property type="match status" value="2"/>
</dbReference>
<dbReference type="PROSITE" id="PS50297">
    <property type="entry name" value="ANK_REP_REGION"/>
    <property type="match status" value="3"/>
</dbReference>
<dbReference type="SUPFAM" id="SSF48403">
    <property type="entry name" value="Ankyrin repeat"/>
    <property type="match status" value="1"/>
</dbReference>
<dbReference type="GeneID" id="103065778"/>
<feature type="repeat" description="ANK" evidence="3">
    <location>
        <begin position="303"/>
        <end position="335"/>
    </location>
</feature>
<feature type="compositionally biased region" description="Polar residues" evidence="4">
    <location>
        <begin position="102"/>
        <end position="115"/>
    </location>
</feature>
<evidence type="ECO:0000256" key="1">
    <source>
        <dbReference type="ARBA" id="ARBA00022737"/>
    </source>
</evidence>
<dbReference type="PROSITE" id="PS50088">
    <property type="entry name" value="ANK_REPEAT"/>
    <property type="match status" value="3"/>
</dbReference>
<keyword evidence="2 3" id="KW-0040">ANK repeat</keyword>
<evidence type="ECO:0000256" key="3">
    <source>
        <dbReference type="PROSITE-ProRule" id="PRU00023"/>
    </source>
</evidence>
<dbReference type="InterPro" id="IPR002110">
    <property type="entry name" value="Ankyrin_rpt"/>
</dbReference>
<dbReference type="RefSeq" id="XP_007444117.2">
    <property type="nucleotide sequence ID" value="XM_007444055.2"/>
</dbReference>
<sequence length="399" mass="44016">SALGKKIGEAEAKKKQIKMRFSPHSRRMRFTLKTSPKKLEQVKKPVKDSWPCNLTSIYDFVSSPPHQKPFRKEKTPWQDCKKELRKKTLTNLNKQGDMLRGQQENSGGRNKVSLNESKDPILSSGSKNISGVRLITRTELAENASELATSGGGPVKPEEKSSNCNFSATSNVGGDLTSEEWLSLARETAQLKCGRQPSGSPISLPKHRRRKELTSHQKSQLRKEAPWQLPGNSPVVTSPLGDCAVSSPSLPLFGSSSPLRNSEDFPCANDPKVSEVQPLSRNCAERETFLKKSPNISAKRNHKGESLLHTASIEGDLSAVECLLKKRADPNIKDYAGWTPLHEACNHGHKQVAELLLRHGALLNVTGYQNDMPLHDAVRNGHTEIVELLLLHGASRDAV</sequence>
<accession>A0A9F2WIW2</accession>
<feature type="repeat" description="ANK" evidence="3">
    <location>
        <begin position="336"/>
        <end position="368"/>
    </location>
</feature>
<feature type="non-terminal residue" evidence="6">
    <location>
        <position position="1"/>
    </location>
</feature>
<dbReference type="PANTHER" id="PTHR24171">
    <property type="entry name" value="ANKYRIN REPEAT DOMAIN-CONTAINING PROTEIN 39-RELATED"/>
    <property type="match status" value="1"/>
</dbReference>
<keyword evidence="1" id="KW-0677">Repeat</keyword>
<keyword evidence="5" id="KW-1185">Reference proteome</keyword>
<feature type="region of interest" description="Disordered" evidence="4">
    <location>
        <begin position="89"/>
        <end position="126"/>
    </location>
</feature>
<dbReference type="PANTHER" id="PTHR24171:SF8">
    <property type="entry name" value="BRCA1-ASSOCIATED RING DOMAIN PROTEIN 1"/>
    <property type="match status" value="1"/>
</dbReference>
<dbReference type="AlphaFoldDB" id="A0A9F2WIW2"/>
<dbReference type="PRINTS" id="PR01415">
    <property type="entry name" value="ANKYRIN"/>
</dbReference>
<gene>
    <name evidence="6" type="primary">LOC103065778</name>
</gene>
<evidence type="ECO:0000313" key="6">
    <source>
        <dbReference type="RefSeq" id="XP_007444117.2"/>
    </source>
</evidence>
<evidence type="ECO:0000256" key="2">
    <source>
        <dbReference type="ARBA" id="ARBA00023043"/>
    </source>
</evidence>
<dbReference type="GO" id="GO:0004842">
    <property type="term" value="F:ubiquitin-protein transferase activity"/>
    <property type="evidence" value="ECO:0007669"/>
    <property type="project" value="TreeGrafter"/>
</dbReference>
<evidence type="ECO:0000313" key="5">
    <source>
        <dbReference type="Proteomes" id="UP000695026"/>
    </source>
</evidence>
<dbReference type="KEGG" id="pbi:103065778"/>
<dbReference type="Pfam" id="PF12796">
    <property type="entry name" value="Ank_2"/>
    <property type="match status" value="1"/>
</dbReference>
<feature type="region of interest" description="Disordered" evidence="4">
    <location>
        <begin position="145"/>
        <end position="171"/>
    </location>
</feature>